<comment type="caution">
    <text evidence="1">The sequence shown here is derived from an EMBL/GenBank/DDBJ whole genome shotgun (WGS) entry which is preliminary data.</text>
</comment>
<dbReference type="AlphaFoldDB" id="A0A1V2IBB1"/>
<organism evidence="1 2">
    <name type="scientific">Pseudofrankia asymbiotica</name>
    <dbReference type="NCBI Taxonomy" id="1834516"/>
    <lineage>
        <taxon>Bacteria</taxon>
        <taxon>Bacillati</taxon>
        <taxon>Actinomycetota</taxon>
        <taxon>Actinomycetes</taxon>
        <taxon>Frankiales</taxon>
        <taxon>Frankiaceae</taxon>
        <taxon>Pseudofrankia</taxon>
    </lineage>
</organism>
<proteinExistence type="predicted"/>
<dbReference type="STRING" id="1834516.BL253_17810"/>
<accession>A0A1V2IBB1</accession>
<dbReference type="Proteomes" id="UP000188929">
    <property type="component" value="Unassembled WGS sequence"/>
</dbReference>
<reference evidence="2" key="1">
    <citation type="submission" date="2016-10" db="EMBL/GenBank/DDBJ databases">
        <title>Frankia sp. NRRL B-16386 Genome sequencing.</title>
        <authorList>
            <person name="Ghodhbane-Gtari F."/>
            <person name="Swanson E."/>
            <person name="Gueddou A."/>
            <person name="Hezbri K."/>
            <person name="Ktari K."/>
            <person name="Nouioui I."/>
            <person name="Morris K."/>
            <person name="Simpson S."/>
            <person name="Abebe-Akele F."/>
            <person name="Thomas K."/>
            <person name="Gtari M."/>
            <person name="Tisa L.S."/>
        </authorList>
    </citation>
    <scope>NUCLEOTIDE SEQUENCE [LARGE SCALE GENOMIC DNA]</scope>
    <source>
        <strain evidence="2">NRRL B-16386</strain>
    </source>
</reference>
<gene>
    <name evidence="1" type="ORF">BL253_17810</name>
</gene>
<dbReference type="RefSeq" id="WP_076818298.1">
    <property type="nucleotide sequence ID" value="NZ_MOMC01000035.1"/>
</dbReference>
<dbReference type="EMBL" id="MOMC01000035">
    <property type="protein sequence ID" value="ONH29024.1"/>
    <property type="molecule type" value="Genomic_DNA"/>
</dbReference>
<protein>
    <submittedName>
        <fullName evidence="1">Uncharacterized protein</fullName>
    </submittedName>
</protein>
<sequence length="133" mass="14056">MAVAGSNAQILASDQFATIIPLLKTQKFGDCTRQTLVSTMRVTFAALPDFKNVEITDLGAVPVTVPAGAAGLLAFNVRLEVPEGEGTILIDVVYMAEGDVLSTLTLETVQASDDEALVIELLPRLASKLPVRS</sequence>
<evidence type="ECO:0000313" key="2">
    <source>
        <dbReference type="Proteomes" id="UP000188929"/>
    </source>
</evidence>
<name>A0A1V2IBB1_9ACTN</name>
<evidence type="ECO:0000313" key="1">
    <source>
        <dbReference type="EMBL" id="ONH29024.1"/>
    </source>
</evidence>
<keyword evidence="2" id="KW-1185">Reference proteome</keyword>